<organism evidence="2 3">
    <name type="scientific">Xenotaenia resolanae</name>
    <dbReference type="NCBI Taxonomy" id="208358"/>
    <lineage>
        <taxon>Eukaryota</taxon>
        <taxon>Metazoa</taxon>
        <taxon>Chordata</taxon>
        <taxon>Craniata</taxon>
        <taxon>Vertebrata</taxon>
        <taxon>Euteleostomi</taxon>
        <taxon>Actinopterygii</taxon>
        <taxon>Neopterygii</taxon>
        <taxon>Teleostei</taxon>
        <taxon>Neoteleostei</taxon>
        <taxon>Acanthomorphata</taxon>
        <taxon>Ovalentaria</taxon>
        <taxon>Atherinomorphae</taxon>
        <taxon>Cyprinodontiformes</taxon>
        <taxon>Goodeidae</taxon>
        <taxon>Xenotaenia</taxon>
    </lineage>
</organism>
<reference evidence="2 3" key="1">
    <citation type="submission" date="2021-06" db="EMBL/GenBank/DDBJ databases">
        <authorList>
            <person name="Palmer J.M."/>
        </authorList>
    </citation>
    <scope>NUCLEOTIDE SEQUENCE [LARGE SCALE GENOMIC DNA]</scope>
    <source>
        <strain evidence="2 3">XR_2019</strain>
        <tissue evidence="2">Muscle</tissue>
    </source>
</reference>
<evidence type="ECO:0000256" key="1">
    <source>
        <dbReference type="SAM" id="SignalP"/>
    </source>
</evidence>
<gene>
    <name evidence="2" type="ORF">XENORESO_011541</name>
</gene>
<comment type="caution">
    <text evidence="2">The sequence shown here is derived from an EMBL/GenBank/DDBJ whole genome shotgun (WGS) entry which is preliminary data.</text>
</comment>
<keyword evidence="1" id="KW-0732">Signal</keyword>
<feature type="chain" id="PRO_5046946749" description="Secreted protein" evidence="1">
    <location>
        <begin position="21"/>
        <end position="103"/>
    </location>
</feature>
<proteinExistence type="predicted"/>
<name>A0ABV0VRR0_9TELE</name>
<evidence type="ECO:0000313" key="2">
    <source>
        <dbReference type="EMBL" id="MEQ2259422.1"/>
    </source>
</evidence>
<feature type="signal peptide" evidence="1">
    <location>
        <begin position="1"/>
        <end position="20"/>
    </location>
</feature>
<accession>A0ABV0VRR0</accession>
<dbReference type="Proteomes" id="UP001444071">
    <property type="component" value="Unassembled WGS sequence"/>
</dbReference>
<sequence>MAKTRLFALGICLWHTHSHCEHMLHACHSPCKRSKSETLQRFYGFGTAEAKEYKAGEGEQQVLSFVPFLAFLPSQSLNSYNQVLCFLKGHLGSFILILILLCP</sequence>
<protein>
    <recommendedName>
        <fullName evidence="4">Secreted protein</fullName>
    </recommendedName>
</protein>
<dbReference type="EMBL" id="JAHRIM010003570">
    <property type="protein sequence ID" value="MEQ2259422.1"/>
    <property type="molecule type" value="Genomic_DNA"/>
</dbReference>
<evidence type="ECO:0008006" key="4">
    <source>
        <dbReference type="Google" id="ProtNLM"/>
    </source>
</evidence>
<evidence type="ECO:0000313" key="3">
    <source>
        <dbReference type="Proteomes" id="UP001444071"/>
    </source>
</evidence>
<keyword evidence="3" id="KW-1185">Reference proteome</keyword>